<comment type="caution">
    <text evidence="2">The sequence shown here is derived from an EMBL/GenBank/DDBJ whole genome shotgun (WGS) entry which is preliminary data.</text>
</comment>
<proteinExistence type="predicted"/>
<dbReference type="EMBL" id="LGCK01000014">
    <property type="protein sequence ID" value="KPL70330.1"/>
    <property type="molecule type" value="Genomic_DNA"/>
</dbReference>
<dbReference type="OrthoDB" id="164340at2"/>
<name>A0A0N8GKQ2_9CHLR</name>
<organism evidence="2 3">
    <name type="scientific">Leptolinea tardivitalis</name>
    <dbReference type="NCBI Taxonomy" id="229920"/>
    <lineage>
        <taxon>Bacteria</taxon>
        <taxon>Bacillati</taxon>
        <taxon>Chloroflexota</taxon>
        <taxon>Anaerolineae</taxon>
        <taxon>Anaerolineales</taxon>
        <taxon>Anaerolineaceae</taxon>
        <taxon>Leptolinea</taxon>
    </lineage>
</organism>
<dbReference type="InterPro" id="IPR028087">
    <property type="entry name" value="Tad_N"/>
</dbReference>
<dbReference type="RefSeq" id="WP_062422205.1">
    <property type="nucleotide sequence ID" value="NZ_BBYA01000010.1"/>
</dbReference>
<keyword evidence="3" id="KW-1185">Reference proteome</keyword>
<accession>A0A0N8GKQ2</accession>
<evidence type="ECO:0000313" key="2">
    <source>
        <dbReference type="EMBL" id="KPL70330.1"/>
    </source>
</evidence>
<protein>
    <recommendedName>
        <fullName evidence="1">Putative Flp pilus-assembly TadG-like N-terminal domain-containing protein</fullName>
    </recommendedName>
</protein>
<gene>
    <name evidence="2" type="ORF">ADM99_14320</name>
</gene>
<sequence>MDNLRRDRRGYSMTFWAVFIGLVLIPALAFAIELGRYFYAISEVQKAADAAAVAAAAEINQRVFQDTGSLTSTSKTWANAQSYVNSNTFGLSAKGVHAFVTGIQVSGGDNTVRVNVSANLSILFPSVVPNVTVTQTGIAKLRAFTH</sequence>
<evidence type="ECO:0000313" key="3">
    <source>
        <dbReference type="Proteomes" id="UP000050430"/>
    </source>
</evidence>
<evidence type="ECO:0000259" key="1">
    <source>
        <dbReference type="Pfam" id="PF13400"/>
    </source>
</evidence>
<dbReference type="STRING" id="229920.ADM99_14320"/>
<feature type="domain" description="Putative Flp pilus-assembly TadG-like N-terminal" evidence="1">
    <location>
        <begin position="12"/>
        <end position="57"/>
    </location>
</feature>
<dbReference type="Pfam" id="PF13400">
    <property type="entry name" value="Tad"/>
    <property type="match status" value="1"/>
</dbReference>
<dbReference type="AlphaFoldDB" id="A0A0N8GKQ2"/>
<reference evidence="2 3" key="1">
    <citation type="submission" date="2015-07" db="EMBL/GenBank/DDBJ databases">
        <title>Genome sequence of Leptolinea tardivitalis DSM 16556.</title>
        <authorList>
            <person name="Hemp J."/>
            <person name="Ward L.M."/>
            <person name="Pace L.A."/>
            <person name="Fischer W.W."/>
        </authorList>
    </citation>
    <scope>NUCLEOTIDE SEQUENCE [LARGE SCALE GENOMIC DNA]</scope>
    <source>
        <strain evidence="2 3">YMTK-2</strain>
    </source>
</reference>
<dbReference type="Proteomes" id="UP000050430">
    <property type="component" value="Unassembled WGS sequence"/>
</dbReference>